<feature type="region of interest" description="Disordered" evidence="8">
    <location>
        <begin position="422"/>
        <end position="448"/>
    </location>
</feature>
<dbReference type="InterPro" id="IPR028020">
    <property type="entry name" value="ASX_DEUBAD_dom"/>
</dbReference>
<evidence type="ECO:0000256" key="4">
    <source>
        <dbReference type="ARBA" id="ARBA00022833"/>
    </source>
</evidence>
<dbReference type="InterPro" id="IPR044867">
    <property type="entry name" value="DEUBAD_dom"/>
</dbReference>
<dbReference type="OrthoDB" id="2289918at2759"/>
<comment type="subcellular location">
    <subcellularLocation>
        <location evidence="1">Nucleus</location>
    </subcellularLocation>
</comment>
<keyword evidence="6" id="KW-0804">Transcription</keyword>
<keyword evidence="4" id="KW-0862">Zinc</keyword>
<dbReference type="EMBL" id="LDEV01000646">
    <property type="protein sequence ID" value="KLJ12878.1"/>
    <property type="molecule type" value="Genomic_DNA"/>
</dbReference>
<sequence>MTKPGGVKKSAGGRRGPSRTSKKDPWREEQLTTSTNSPLIHLDLVKLLADPRAWTCLDEDEKKEIIALLPDDIQRYADPAPKPEGQEDTDTHVIPPLPESFVRYSNNWRDAVRQFQSDLETGKYDPEWQRQAAEAMEERAQGKFDKFKEEQFEEFWGQKQKLDHHVIAGESSRVKLGTLVENGVVRVGDVWRYSRSFGRGREKLLLEKEVRIVDRDGPTLTFAIPPGQRIFLCETSDLAPKTSPQDIQTEAIDIAPNGVNNGSPLAEQASHEGRVDPKADPATSSVHLARTTSSRPDEIIPNGYANPTLDAPPTVPDNHLAAESMDAAGFVCTDTLVKSLGPAAELEPMNVDNGCDNMLPGIHEMASADSDSELSSAIDMSSPPYWREETNLPATGATDIGAIGTEPMAEALQMETTLAEKPVVDRSSDTPPDVPVAVNGSDATDSGAEAGVNDVQLKGPMEPVSPPFGSPANSAVNGSTTEAVLAAGVPAYPKHETTAESTGEPTAAAAPEPTSEQALESTPENIIFSGVAGPGRLSSKILEIDGRITEPPHGNAWKEFRCYRDNQDMGSLWECRQSWFVKKR</sequence>
<feature type="compositionally biased region" description="Basic and acidic residues" evidence="8">
    <location>
        <begin position="21"/>
        <end position="30"/>
    </location>
</feature>
<dbReference type="AlphaFoldDB" id="A0A0H1BP52"/>
<reference evidence="11" key="1">
    <citation type="journal article" date="2015" name="PLoS Genet.">
        <title>The dynamic genome and transcriptome of the human fungal pathogen Blastomyces and close relative Emmonsia.</title>
        <authorList>
            <person name="Munoz J.F."/>
            <person name="Gauthier G.M."/>
            <person name="Desjardins C.A."/>
            <person name="Gallo J.E."/>
            <person name="Holder J."/>
            <person name="Sullivan T.D."/>
            <person name="Marty A.J."/>
            <person name="Carmen J.C."/>
            <person name="Chen Z."/>
            <person name="Ding L."/>
            <person name="Gujja S."/>
            <person name="Magrini V."/>
            <person name="Misas E."/>
            <person name="Mitreva M."/>
            <person name="Priest M."/>
            <person name="Saif S."/>
            <person name="Whiston E.A."/>
            <person name="Young S."/>
            <person name="Zeng Q."/>
            <person name="Goldman W.E."/>
            <person name="Mardis E.R."/>
            <person name="Taylor J.W."/>
            <person name="McEwen J.G."/>
            <person name="Clay O.K."/>
            <person name="Klein B.S."/>
            <person name="Cuomo C.A."/>
        </authorList>
    </citation>
    <scope>NUCLEOTIDE SEQUENCE [LARGE SCALE GENOMIC DNA]</scope>
    <source>
        <strain evidence="11">UAMH 139</strain>
    </source>
</reference>
<feature type="compositionally biased region" description="Polar residues" evidence="8">
    <location>
        <begin position="282"/>
        <end position="294"/>
    </location>
</feature>
<feature type="region of interest" description="Disordered" evidence="8">
    <location>
        <begin position="1"/>
        <end position="35"/>
    </location>
</feature>
<keyword evidence="2" id="KW-0479">Metal-binding</keyword>
<dbReference type="STRING" id="2060906.A0A0H1BP52"/>
<accession>A0A0H1BP52</accession>
<dbReference type="GO" id="GO:0008270">
    <property type="term" value="F:zinc ion binding"/>
    <property type="evidence" value="ECO:0007669"/>
    <property type="project" value="UniProtKB-KW"/>
</dbReference>
<evidence type="ECO:0000256" key="5">
    <source>
        <dbReference type="ARBA" id="ARBA00023015"/>
    </source>
</evidence>
<evidence type="ECO:0000256" key="2">
    <source>
        <dbReference type="ARBA" id="ARBA00022723"/>
    </source>
</evidence>
<feature type="region of interest" description="Disordered" evidence="8">
    <location>
        <begin position="255"/>
        <end position="300"/>
    </location>
</feature>
<feature type="region of interest" description="Disordered" evidence="8">
    <location>
        <begin position="76"/>
        <end position="95"/>
    </location>
</feature>
<gene>
    <name evidence="10" type="ORF">EMPG_09471</name>
</gene>
<evidence type="ECO:0000256" key="1">
    <source>
        <dbReference type="ARBA" id="ARBA00004123"/>
    </source>
</evidence>
<dbReference type="Pfam" id="PF13919">
    <property type="entry name" value="ASXH"/>
    <property type="match status" value="1"/>
</dbReference>
<feature type="compositionally biased region" description="Low complexity" evidence="8">
    <location>
        <begin position="499"/>
        <end position="516"/>
    </location>
</feature>
<protein>
    <recommendedName>
        <fullName evidence="9">DEUBAD domain-containing protein</fullName>
    </recommendedName>
</protein>
<evidence type="ECO:0000313" key="11">
    <source>
        <dbReference type="Proteomes" id="UP000053573"/>
    </source>
</evidence>
<dbReference type="PROSITE" id="PS51916">
    <property type="entry name" value="DEUBAD"/>
    <property type="match status" value="1"/>
</dbReference>
<evidence type="ECO:0000313" key="10">
    <source>
        <dbReference type="EMBL" id="KLJ12878.1"/>
    </source>
</evidence>
<keyword evidence="7" id="KW-0539">Nucleus</keyword>
<evidence type="ECO:0000256" key="8">
    <source>
        <dbReference type="SAM" id="MobiDB-lite"/>
    </source>
</evidence>
<evidence type="ECO:0000256" key="7">
    <source>
        <dbReference type="ARBA" id="ARBA00023242"/>
    </source>
</evidence>
<evidence type="ECO:0000256" key="6">
    <source>
        <dbReference type="ARBA" id="ARBA00023163"/>
    </source>
</evidence>
<feature type="domain" description="DEUBAD" evidence="9">
    <location>
        <begin position="35"/>
        <end position="161"/>
    </location>
</feature>
<evidence type="ECO:0000259" key="9">
    <source>
        <dbReference type="PROSITE" id="PS51916"/>
    </source>
</evidence>
<comment type="caution">
    <text evidence="10">The sequence shown here is derived from an EMBL/GenBank/DDBJ whole genome shotgun (WGS) entry which is preliminary data.</text>
</comment>
<feature type="region of interest" description="Disordered" evidence="8">
    <location>
        <begin position="495"/>
        <end position="520"/>
    </location>
</feature>
<feature type="compositionally biased region" description="Basic and acidic residues" evidence="8">
    <location>
        <begin position="269"/>
        <end position="279"/>
    </location>
</feature>
<keyword evidence="11" id="KW-1185">Reference proteome</keyword>
<evidence type="ECO:0000256" key="3">
    <source>
        <dbReference type="ARBA" id="ARBA00022771"/>
    </source>
</evidence>
<proteinExistence type="predicted"/>
<keyword evidence="3" id="KW-0863">Zinc-finger</keyword>
<keyword evidence="5" id="KW-0805">Transcription regulation</keyword>
<organism evidence="10 11">
    <name type="scientific">Blastomyces silverae</name>
    <dbReference type="NCBI Taxonomy" id="2060906"/>
    <lineage>
        <taxon>Eukaryota</taxon>
        <taxon>Fungi</taxon>
        <taxon>Dikarya</taxon>
        <taxon>Ascomycota</taxon>
        <taxon>Pezizomycotina</taxon>
        <taxon>Eurotiomycetes</taxon>
        <taxon>Eurotiomycetidae</taxon>
        <taxon>Onygenales</taxon>
        <taxon>Ajellomycetaceae</taxon>
        <taxon>Blastomyces</taxon>
    </lineage>
</organism>
<dbReference type="GO" id="GO:0005634">
    <property type="term" value="C:nucleus"/>
    <property type="evidence" value="ECO:0007669"/>
    <property type="project" value="UniProtKB-SubCell"/>
</dbReference>
<dbReference type="Proteomes" id="UP000053573">
    <property type="component" value="Unassembled WGS sequence"/>
</dbReference>
<name>A0A0H1BP52_9EURO</name>